<dbReference type="AlphaFoldDB" id="A0A6L3NPY0"/>
<proteinExistence type="predicted"/>
<accession>A0A6L3NPY0</accession>
<evidence type="ECO:0000313" key="1">
    <source>
        <dbReference type="EMBL" id="KAB0686087.1"/>
    </source>
</evidence>
<dbReference type="Pfam" id="PF20075">
    <property type="entry name" value="DUF6471"/>
    <property type="match status" value="2"/>
</dbReference>
<protein>
    <submittedName>
        <fullName evidence="1">Uncharacterized protein</fullName>
    </submittedName>
</protein>
<gene>
    <name evidence="1" type="ORF">F7R13_02000</name>
</gene>
<comment type="caution">
    <text evidence="1">The sequence shown here is derived from an EMBL/GenBank/DDBJ whole genome shotgun (WGS) entry which is preliminary data.</text>
</comment>
<dbReference type="Proteomes" id="UP000473571">
    <property type="component" value="Unassembled WGS sequence"/>
</dbReference>
<name>A0A6L3NPY0_9BURK</name>
<sequence>MSVQFQVKLASGAENGWAKLASRAARVVLARQDMSYTELAGELAKLGVTESAHAIEAKVSRGTFRFAFFLQLIAGSRTDCPYLWADALSSTETWQARSSTVFAAEMTGQPWLNWQMLSNRLQEIGVSLPSESLQAQIESGSFATTLFLQCATVCRFESIYRFLDTSELHRVALANSPQS</sequence>
<reference evidence="1 2" key="1">
    <citation type="submission" date="2019-09" db="EMBL/GenBank/DDBJ databases">
        <title>Draft genome sequences of 48 bacterial type strains from the CCUG.</title>
        <authorList>
            <person name="Tunovic T."/>
            <person name="Pineiro-Iglesias B."/>
            <person name="Unosson C."/>
            <person name="Inganas E."/>
            <person name="Ohlen M."/>
            <person name="Cardew S."/>
            <person name="Jensie-Markopoulos S."/>
            <person name="Salva-Serra F."/>
            <person name="Jaen-Luchoro D."/>
            <person name="Karlsson R."/>
            <person name="Svensson-Stadler L."/>
            <person name="Chun J."/>
            <person name="Moore E."/>
        </authorList>
    </citation>
    <scope>NUCLEOTIDE SEQUENCE [LARGE SCALE GENOMIC DNA]</scope>
    <source>
        <strain evidence="1 2">CCUG 65687</strain>
    </source>
</reference>
<dbReference type="InterPro" id="IPR045526">
    <property type="entry name" value="DUF6471"/>
</dbReference>
<organism evidence="1 2">
    <name type="scientific">Burkholderia territorii</name>
    <dbReference type="NCBI Taxonomy" id="1503055"/>
    <lineage>
        <taxon>Bacteria</taxon>
        <taxon>Pseudomonadati</taxon>
        <taxon>Pseudomonadota</taxon>
        <taxon>Betaproteobacteria</taxon>
        <taxon>Burkholderiales</taxon>
        <taxon>Burkholderiaceae</taxon>
        <taxon>Burkholderia</taxon>
        <taxon>Burkholderia cepacia complex</taxon>
    </lineage>
</organism>
<evidence type="ECO:0000313" key="2">
    <source>
        <dbReference type="Proteomes" id="UP000473571"/>
    </source>
</evidence>
<dbReference type="EMBL" id="VZOL01000009">
    <property type="protein sequence ID" value="KAB0686087.1"/>
    <property type="molecule type" value="Genomic_DNA"/>
</dbReference>
<dbReference type="RefSeq" id="WP_151003161.1">
    <property type="nucleotide sequence ID" value="NZ_CABVPO010000043.1"/>
</dbReference>